<protein>
    <recommendedName>
        <fullName evidence="1">DUF6879 domain-containing protein</fullName>
    </recommendedName>
</protein>
<dbReference type="Pfam" id="PF21806">
    <property type="entry name" value="DUF6879"/>
    <property type="match status" value="1"/>
</dbReference>
<proteinExistence type="predicted"/>
<sequence>MTTTTVPKFEELIAGTEFSAIHLEMRDMYTPKGAVYVDWKAGIPIEYDRHGGWVELVGAAVARGVDWRRARVVSEPVTDFIEYEYETATIVNVPAGENVRWLPRRLASDLMLPGNDFWVFDNRLVRFTHFAGDGSYGPHELSDDPALVKNCVDAFEAVWARAIDHKDYTPVV</sequence>
<evidence type="ECO:0000313" key="2">
    <source>
        <dbReference type="EMBL" id="MBB5628178.1"/>
    </source>
</evidence>
<organism evidence="2 3">
    <name type="scientific">Sphaerisporangium krabiense</name>
    <dbReference type="NCBI Taxonomy" id="763782"/>
    <lineage>
        <taxon>Bacteria</taxon>
        <taxon>Bacillati</taxon>
        <taxon>Actinomycetota</taxon>
        <taxon>Actinomycetes</taxon>
        <taxon>Streptosporangiales</taxon>
        <taxon>Streptosporangiaceae</taxon>
        <taxon>Sphaerisporangium</taxon>
    </lineage>
</organism>
<dbReference type="Proteomes" id="UP000588112">
    <property type="component" value="Unassembled WGS sequence"/>
</dbReference>
<feature type="domain" description="DUF6879" evidence="1">
    <location>
        <begin position="8"/>
        <end position="169"/>
    </location>
</feature>
<dbReference type="EMBL" id="JACHBR010000001">
    <property type="protein sequence ID" value="MBB5628178.1"/>
    <property type="molecule type" value="Genomic_DNA"/>
</dbReference>
<name>A0A7W9DR78_9ACTN</name>
<dbReference type="InterPro" id="IPR049244">
    <property type="entry name" value="DUF6879"/>
</dbReference>
<reference evidence="2 3" key="1">
    <citation type="submission" date="2020-08" db="EMBL/GenBank/DDBJ databases">
        <title>Sequencing the genomes of 1000 actinobacteria strains.</title>
        <authorList>
            <person name="Klenk H.-P."/>
        </authorList>
    </citation>
    <scope>NUCLEOTIDE SEQUENCE [LARGE SCALE GENOMIC DNA]</scope>
    <source>
        <strain evidence="2 3">DSM 45790</strain>
    </source>
</reference>
<keyword evidence="3" id="KW-1185">Reference proteome</keyword>
<accession>A0A7W9DR78</accession>
<gene>
    <name evidence="2" type="ORF">BJ981_003877</name>
</gene>
<comment type="caution">
    <text evidence="2">The sequence shown here is derived from an EMBL/GenBank/DDBJ whole genome shotgun (WGS) entry which is preliminary data.</text>
</comment>
<dbReference type="RefSeq" id="WP_184612737.1">
    <property type="nucleotide sequence ID" value="NZ_BOOS01000017.1"/>
</dbReference>
<evidence type="ECO:0000259" key="1">
    <source>
        <dbReference type="Pfam" id="PF21806"/>
    </source>
</evidence>
<evidence type="ECO:0000313" key="3">
    <source>
        <dbReference type="Proteomes" id="UP000588112"/>
    </source>
</evidence>
<dbReference type="AlphaFoldDB" id="A0A7W9DR78"/>